<accession>A0A7R8ZU68</accession>
<feature type="non-terminal residue" evidence="2">
    <location>
        <position position="506"/>
    </location>
</feature>
<dbReference type="AlphaFoldDB" id="A0A7R8ZU68"/>
<feature type="compositionally biased region" description="Basic and acidic residues" evidence="1">
    <location>
        <begin position="129"/>
        <end position="139"/>
    </location>
</feature>
<feature type="compositionally biased region" description="Polar residues" evidence="1">
    <location>
        <begin position="303"/>
        <end position="312"/>
    </location>
</feature>
<feature type="compositionally biased region" description="Pro residues" evidence="1">
    <location>
        <begin position="377"/>
        <end position="389"/>
    </location>
</feature>
<feature type="compositionally biased region" description="Pro residues" evidence="1">
    <location>
        <begin position="357"/>
        <end position="366"/>
    </location>
</feature>
<gene>
    <name evidence="2" type="ORF">CTOB1V02_LOCUS9810</name>
</gene>
<name>A0A7R8ZU68_9CRUS</name>
<feature type="compositionally biased region" description="Basic and acidic residues" evidence="1">
    <location>
        <begin position="88"/>
        <end position="105"/>
    </location>
</feature>
<organism evidence="2">
    <name type="scientific">Cyprideis torosa</name>
    <dbReference type="NCBI Taxonomy" id="163714"/>
    <lineage>
        <taxon>Eukaryota</taxon>
        <taxon>Metazoa</taxon>
        <taxon>Ecdysozoa</taxon>
        <taxon>Arthropoda</taxon>
        <taxon>Crustacea</taxon>
        <taxon>Oligostraca</taxon>
        <taxon>Ostracoda</taxon>
        <taxon>Podocopa</taxon>
        <taxon>Podocopida</taxon>
        <taxon>Cytherocopina</taxon>
        <taxon>Cytheroidea</taxon>
        <taxon>Cytherideidae</taxon>
        <taxon>Cyprideis</taxon>
    </lineage>
</organism>
<feature type="compositionally biased region" description="Polar residues" evidence="1">
    <location>
        <begin position="75"/>
        <end position="87"/>
    </location>
</feature>
<feature type="region of interest" description="Disordered" evidence="1">
    <location>
        <begin position="33"/>
        <end position="146"/>
    </location>
</feature>
<evidence type="ECO:0000256" key="1">
    <source>
        <dbReference type="SAM" id="MobiDB-lite"/>
    </source>
</evidence>
<proteinExistence type="predicted"/>
<dbReference type="EMBL" id="OB664069">
    <property type="protein sequence ID" value="CAD7231967.1"/>
    <property type="molecule type" value="Genomic_DNA"/>
</dbReference>
<feature type="region of interest" description="Disordered" evidence="1">
    <location>
        <begin position="224"/>
        <end position="407"/>
    </location>
</feature>
<reference evidence="2" key="1">
    <citation type="submission" date="2020-11" db="EMBL/GenBank/DDBJ databases">
        <authorList>
            <person name="Tran Van P."/>
        </authorList>
    </citation>
    <scope>NUCLEOTIDE SEQUENCE</scope>
</reference>
<evidence type="ECO:0000313" key="2">
    <source>
        <dbReference type="EMBL" id="CAD7231967.1"/>
    </source>
</evidence>
<sequence length="506" mass="55418">STIVGAGGVVEELHEVKNVRDLPNGDVLQIIKEESLRPLSSTSGLDSLESGEAGPEGAETKVSASDSVEGRSDQETPNQQPKSVSRSEGSEGDRVEETEGTRENRQTSNQPKNVLRNGPEGGGVEDVDAAAHSEERKDAPQTMKLFRSSSCTKITKSLDQLKKEFADSLRNHQQAKVSKHHPFVDVYTSSLFVHWSYLLALTSDEENSDDGQVTEDGPKIVSSKAFVTPSFPPPMPPVAAHSSPKDLWKKFAKKSTALKKPAQPHSDNDELTGTPRGRPVMRFRIQESPTKRTKSAGSKFRTETSPAGSSSKAKWPGASKSKEEPSVSFGPIKGKAKANEWPCISKSKMEEVRSQSPAPPPLPPQKSLPLMQRSLPTLPPRFPALPRPLPPRRKHEQQLRKDFDESDSSDAQILRVIESYCLPPTAVASSLPAMRTSQQLPASARESGISVGMELGEMRAQLFSMKRHLVDLARNQRHLVSLLTTKHPENRWVSSDAVFDQLLGKS</sequence>
<protein>
    <submittedName>
        <fullName evidence="2">Uncharacterized protein</fullName>
    </submittedName>
</protein>
<feature type="compositionally biased region" description="Low complexity" evidence="1">
    <location>
        <begin position="367"/>
        <end position="376"/>
    </location>
</feature>